<keyword evidence="4" id="KW-1185">Reference proteome</keyword>
<gene>
    <name evidence="3" type="ORF">ACFFRO_10595</name>
</gene>
<dbReference type="EMBL" id="JBHMAR010000009">
    <property type="protein sequence ID" value="MFB9735577.1"/>
    <property type="molecule type" value="Genomic_DNA"/>
</dbReference>
<feature type="transmembrane region" description="Helical" evidence="2">
    <location>
        <begin position="350"/>
        <end position="370"/>
    </location>
</feature>
<feature type="transmembrane region" description="Helical" evidence="2">
    <location>
        <begin position="139"/>
        <end position="159"/>
    </location>
</feature>
<keyword evidence="2" id="KW-0472">Membrane</keyword>
<feature type="region of interest" description="Disordered" evidence="1">
    <location>
        <begin position="626"/>
        <end position="649"/>
    </location>
</feature>
<organism evidence="3 4">
    <name type="scientific">Streptomyces thermocoprophilus</name>
    <dbReference type="NCBI Taxonomy" id="78356"/>
    <lineage>
        <taxon>Bacteria</taxon>
        <taxon>Bacillati</taxon>
        <taxon>Actinomycetota</taxon>
        <taxon>Actinomycetes</taxon>
        <taxon>Kitasatosporales</taxon>
        <taxon>Streptomycetaceae</taxon>
        <taxon>Streptomyces</taxon>
    </lineage>
</organism>
<feature type="transmembrane region" description="Helical" evidence="2">
    <location>
        <begin position="290"/>
        <end position="318"/>
    </location>
</feature>
<sequence>MATAEPTRADDTGPGRSGGPRIPLPEAPEQPTADRRRADTTTADRPPADGPPEGTPSPEATAPEADSPEPASPEPASPEPTEPTGSAKRPGHSERPKSSKPAESSERQEPQASSEPPQPPSPGKLSPLMALRERMLRHPVLSVTALAGLLHIVWFFTFANSGGDLAAQDAWAEFVGRHPDSAYNLAWYGGMHPVSYSVVSPYLMSVLGVRTTMMIAGTVSAGLLTMILIRSRAVRNPLWASLAGVFAFLCNAISGRVTFGLGMMFALGAVAAVFCWPYRWRYKRWAKALVTAPLAALATMASPVAGLFVGLVAVALFLQKRRPGAWALGLAPSAVVAVSAWLFPFSGTQPMPFGSTVLPLLFSGFVFWLVPRAWKTVRITAAVYGISVLLVWLISSQIGSNITRLAMLFAGVALVAALPFTVPRSRQWYAAVLAFVGFVVWIGFKSIDDIVHTAPAANWSRTLAPLVNELQQVGAEKGRVEVVPARSHREASALAPYVNLARGWNRQADMERNPLFYDDTLNSANYHEWLRRWAVHYVVLSKDEPDGDGGQRERALVRRGLPYLTQVWGDDNWQLFKVNNPTPLAEPNAEVTRTDQGEWTMEVREPGRILVRIPYSPWLSLVDEKGKKLEAPEETEASKNRPEGTPKTYDNIHGCLTETEEDALGDKWTLLVAPKAGTYRLASPYTLPRGTPCPDELR</sequence>
<feature type="compositionally biased region" description="Low complexity" evidence="1">
    <location>
        <begin position="56"/>
        <end position="69"/>
    </location>
</feature>
<feature type="transmembrane region" description="Helical" evidence="2">
    <location>
        <begin position="402"/>
        <end position="422"/>
    </location>
</feature>
<feature type="compositionally biased region" description="Pro residues" evidence="1">
    <location>
        <begin position="70"/>
        <end position="81"/>
    </location>
</feature>
<feature type="transmembrane region" description="Helical" evidence="2">
    <location>
        <begin position="202"/>
        <end position="229"/>
    </location>
</feature>
<protein>
    <submittedName>
        <fullName evidence="3">MFS transporter</fullName>
    </submittedName>
</protein>
<feature type="transmembrane region" description="Helical" evidence="2">
    <location>
        <begin position="376"/>
        <end position="395"/>
    </location>
</feature>
<dbReference type="RefSeq" id="WP_247471775.1">
    <property type="nucleotide sequence ID" value="NZ_JBHMAR010000009.1"/>
</dbReference>
<evidence type="ECO:0000313" key="3">
    <source>
        <dbReference type="EMBL" id="MFB9735577.1"/>
    </source>
</evidence>
<name>A0ABV5VCM2_9ACTN</name>
<keyword evidence="2" id="KW-1133">Transmembrane helix</keyword>
<feature type="transmembrane region" description="Helical" evidence="2">
    <location>
        <begin position="260"/>
        <end position="278"/>
    </location>
</feature>
<reference evidence="3 4" key="1">
    <citation type="submission" date="2024-09" db="EMBL/GenBank/DDBJ databases">
        <authorList>
            <person name="Sun Q."/>
            <person name="Mori K."/>
        </authorList>
    </citation>
    <scope>NUCLEOTIDE SEQUENCE [LARGE SCALE GENOMIC DNA]</scope>
    <source>
        <strain evidence="3 4">JCM 10918</strain>
    </source>
</reference>
<comment type="caution">
    <text evidence="3">The sequence shown here is derived from an EMBL/GenBank/DDBJ whole genome shotgun (WGS) entry which is preliminary data.</text>
</comment>
<accession>A0ABV5VCM2</accession>
<proteinExistence type="predicted"/>
<keyword evidence="2" id="KW-0812">Transmembrane</keyword>
<feature type="transmembrane region" description="Helical" evidence="2">
    <location>
        <begin position="428"/>
        <end position="444"/>
    </location>
</feature>
<feature type="transmembrane region" description="Helical" evidence="2">
    <location>
        <begin position="324"/>
        <end position="343"/>
    </location>
</feature>
<evidence type="ECO:0000256" key="1">
    <source>
        <dbReference type="SAM" id="MobiDB-lite"/>
    </source>
</evidence>
<dbReference type="Proteomes" id="UP001589703">
    <property type="component" value="Unassembled WGS sequence"/>
</dbReference>
<evidence type="ECO:0000256" key="2">
    <source>
        <dbReference type="SAM" id="Phobius"/>
    </source>
</evidence>
<feature type="compositionally biased region" description="Basic and acidic residues" evidence="1">
    <location>
        <begin position="626"/>
        <end position="644"/>
    </location>
</feature>
<feature type="region of interest" description="Disordered" evidence="1">
    <location>
        <begin position="1"/>
        <end position="126"/>
    </location>
</feature>
<evidence type="ECO:0000313" key="4">
    <source>
        <dbReference type="Proteomes" id="UP001589703"/>
    </source>
</evidence>